<comment type="caution">
    <text evidence="3">The sequence shown here is derived from an EMBL/GenBank/DDBJ whole genome shotgun (WGS) entry which is preliminary data.</text>
</comment>
<dbReference type="EMBL" id="NOUV01000001">
    <property type="protein sequence ID" value="PDX88215.1"/>
    <property type="molecule type" value="Genomic_DNA"/>
</dbReference>
<keyword evidence="2" id="KW-1133">Transmembrane helix</keyword>
<proteinExistence type="predicted"/>
<feature type="transmembrane region" description="Helical" evidence="2">
    <location>
        <begin position="20"/>
        <end position="38"/>
    </location>
</feature>
<reference evidence="3 4" key="1">
    <citation type="journal article" date="2017" name="Front. Microbiol.">
        <title>New Insights into the Diversity of the Genus Faecalibacterium.</title>
        <authorList>
            <person name="Benevides L."/>
            <person name="Burman S."/>
            <person name="Martin R."/>
            <person name="Robert V."/>
            <person name="Thomas M."/>
            <person name="Miquel S."/>
            <person name="Chain F."/>
            <person name="Sokol H."/>
            <person name="Bermudez-Humaran L.G."/>
            <person name="Morrison M."/>
            <person name="Langella P."/>
            <person name="Azevedo V.A."/>
            <person name="Chatel J.M."/>
            <person name="Soares S."/>
        </authorList>
    </citation>
    <scope>NUCLEOTIDE SEQUENCE [LARGE SCALE GENOMIC DNA]</scope>
    <source>
        <strain evidence="3 4">AHMP21</strain>
    </source>
</reference>
<evidence type="ECO:0000313" key="3">
    <source>
        <dbReference type="EMBL" id="PDX88215.1"/>
    </source>
</evidence>
<sequence>MSNVLQTLFNTNHELPDLQVIVILAILAIVAPSVAKYLHQRRSSGSTKTSAASAKPCAQHKKKR</sequence>
<dbReference type="Proteomes" id="UP000220904">
    <property type="component" value="Unassembled WGS sequence"/>
</dbReference>
<evidence type="ECO:0000256" key="2">
    <source>
        <dbReference type="SAM" id="Phobius"/>
    </source>
</evidence>
<name>A0A2A7BA32_9FIRM</name>
<protein>
    <submittedName>
        <fullName evidence="3">Uncharacterized protein</fullName>
    </submittedName>
</protein>
<organism evidence="3 4">
    <name type="scientific">Faecalibacterium prausnitzii</name>
    <dbReference type="NCBI Taxonomy" id="853"/>
    <lineage>
        <taxon>Bacteria</taxon>
        <taxon>Bacillati</taxon>
        <taxon>Bacillota</taxon>
        <taxon>Clostridia</taxon>
        <taxon>Eubacteriales</taxon>
        <taxon>Oscillospiraceae</taxon>
        <taxon>Faecalibacterium</taxon>
    </lineage>
</organism>
<keyword evidence="2" id="KW-0472">Membrane</keyword>
<evidence type="ECO:0000313" key="4">
    <source>
        <dbReference type="Proteomes" id="UP000220904"/>
    </source>
</evidence>
<evidence type="ECO:0000256" key="1">
    <source>
        <dbReference type="SAM" id="MobiDB-lite"/>
    </source>
</evidence>
<dbReference type="AlphaFoldDB" id="A0A2A7BA32"/>
<gene>
    <name evidence="3" type="ORF">CHR60_00220</name>
</gene>
<accession>A0A2A7BA32</accession>
<dbReference type="RefSeq" id="WP_097791186.1">
    <property type="nucleotide sequence ID" value="NZ_NOUV01000001.1"/>
</dbReference>
<keyword evidence="2" id="KW-0812">Transmembrane</keyword>
<feature type="region of interest" description="Disordered" evidence="1">
    <location>
        <begin position="41"/>
        <end position="64"/>
    </location>
</feature>
<feature type="compositionally biased region" description="Low complexity" evidence="1">
    <location>
        <begin position="43"/>
        <end position="55"/>
    </location>
</feature>